<feature type="domain" description="TfoX C-terminal" evidence="2">
    <location>
        <begin position="22"/>
        <end position="89"/>
    </location>
</feature>
<proteinExistence type="predicted"/>
<comment type="caution">
    <text evidence="3">The sequence shown here is derived from an EMBL/GenBank/DDBJ whole genome shotgun (WGS) entry which is preliminary data.</text>
</comment>
<evidence type="ECO:0000313" key="3">
    <source>
        <dbReference type="EMBL" id="MCE4555755.1"/>
    </source>
</evidence>
<dbReference type="Pfam" id="PF04994">
    <property type="entry name" value="TfoX_C"/>
    <property type="match status" value="1"/>
</dbReference>
<accession>A0ABS8XVM3</accession>
<protein>
    <submittedName>
        <fullName evidence="3">TfoX/Sxy family protein</fullName>
    </submittedName>
</protein>
<dbReference type="RefSeq" id="WP_233372799.1">
    <property type="nucleotide sequence ID" value="NZ_JAJTWU010000005.1"/>
</dbReference>
<dbReference type="Proteomes" id="UP001200741">
    <property type="component" value="Unassembled WGS sequence"/>
</dbReference>
<dbReference type="InterPro" id="IPR007077">
    <property type="entry name" value="TfoX_C"/>
</dbReference>
<organism evidence="3 4">
    <name type="scientific">Pelomonas cellulosilytica</name>
    <dbReference type="NCBI Taxonomy" id="2906762"/>
    <lineage>
        <taxon>Bacteria</taxon>
        <taxon>Pseudomonadati</taxon>
        <taxon>Pseudomonadota</taxon>
        <taxon>Betaproteobacteria</taxon>
        <taxon>Burkholderiales</taxon>
        <taxon>Sphaerotilaceae</taxon>
        <taxon>Roseateles</taxon>
    </lineage>
</organism>
<name>A0ABS8XVM3_9BURK</name>
<feature type="region of interest" description="Disordered" evidence="1">
    <location>
        <begin position="1"/>
        <end position="23"/>
    </location>
</feature>
<evidence type="ECO:0000313" key="4">
    <source>
        <dbReference type="Proteomes" id="UP001200741"/>
    </source>
</evidence>
<dbReference type="EMBL" id="JAJTWU010000005">
    <property type="protein sequence ID" value="MCE4555755.1"/>
    <property type="molecule type" value="Genomic_DNA"/>
</dbReference>
<gene>
    <name evidence="3" type="ORF">LXT13_15210</name>
</gene>
<evidence type="ECO:0000259" key="2">
    <source>
        <dbReference type="Pfam" id="PF04994"/>
    </source>
</evidence>
<sequence>MKADRPQRPAPPPDGSAGWHHLGPKSREHLAAVGIHTAADLRAHDAFDVYARVKARWPGASRNLVYALLGAQEGRDWRDIARERRTEVLLRLDDMGLAPR</sequence>
<dbReference type="Gene3D" id="1.10.150.20">
    <property type="entry name" value="5' to 3' exonuclease, C-terminal subdomain"/>
    <property type="match status" value="1"/>
</dbReference>
<evidence type="ECO:0000256" key="1">
    <source>
        <dbReference type="SAM" id="MobiDB-lite"/>
    </source>
</evidence>
<reference evidence="3 4" key="1">
    <citation type="submission" date="2021-12" db="EMBL/GenBank/DDBJ databases">
        <title>Genome seq of P8.</title>
        <authorList>
            <person name="Seo T."/>
        </authorList>
    </citation>
    <scope>NUCLEOTIDE SEQUENCE [LARGE SCALE GENOMIC DNA]</scope>
    <source>
        <strain evidence="3 4">P8</strain>
    </source>
</reference>
<keyword evidence="4" id="KW-1185">Reference proteome</keyword>